<dbReference type="Gene3D" id="3.30.2130.30">
    <property type="match status" value="1"/>
</dbReference>
<evidence type="ECO:0000256" key="1">
    <source>
        <dbReference type="ARBA" id="ARBA00022603"/>
    </source>
</evidence>
<dbReference type="Gene3D" id="3.40.50.150">
    <property type="entry name" value="Vaccinia Virus protein VP39"/>
    <property type="match status" value="1"/>
</dbReference>
<gene>
    <name evidence="5" type="ORF">EQM13_15030</name>
</gene>
<accession>A0A410QFT1</accession>
<dbReference type="InterPro" id="IPR002052">
    <property type="entry name" value="DNA_methylase_N6_adenine_CS"/>
</dbReference>
<dbReference type="PROSITE" id="PS51165">
    <property type="entry name" value="THUMP"/>
    <property type="match status" value="1"/>
</dbReference>
<dbReference type="InterPro" id="IPR004114">
    <property type="entry name" value="THUMP_dom"/>
</dbReference>
<dbReference type="PROSITE" id="PS00092">
    <property type="entry name" value="N6_MTASE"/>
    <property type="match status" value="1"/>
</dbReference>
<dbReference type="GO" id="GO:0070043">
    <property type="term" value="F:rRNA (guanine-N7-)-methyltransferase activity"/>
    <property type="evidence" value="ECO:0007669"/>
    <property type="project" value="TreeGrafter"/>
</dbReference>
<dbReference type="InterPro" id="IPR054170">
    <property type="entry name" value="RlmL_1st"/>
</dbReference>
<dbReference type="GO" id="GO:0008990">
    <property type="term" value="F:rRNA (guanine-N2-)-methyltransferase activity"/>
    <property type="evidence" value="ECO:0007669"/>
    <property type="project" value="TreeGrafter"/>
</dbReference>
<dbReference type="EMBL" id="CP035282">
    <property type="protein sequence ID" value="QAT62785.1"/>
    <property type="molecule type" value="Genomic_DNA"/>
</dbReference>
<protein>
    <submittedName>
        <fullName evidence="5">Class I SAM-dependent RNA methyltransferase</fullName>
    </submittedName>
</protein>
<evidence type="ECO:0000256" key="3">
    <source>
        <dbReference type="PROSITE-ProRule" id="PRU00529"/>
    </source>
</evidence>
<evidence type="ECO:0000313" key="5">
    <source>
        <dbReference type="EMBL" id="QAT62785.1"/>
    </source>
</evidence>
<feature type="domain" description="THUMP" evidence="4">
    <location>
        <begin position="45"/>
        <end position="155"/>
    </location>
</feature>
<dbReference type="InterPro" id="IPR000241">
    <property type="entry name" value="RlmKL-like_Mtase"/>
</dbReference>
<dbReference type="AlphaFoldDB" id="A0A410QFT1"/>
<keyword evidence="2 5" id="KW-0808">Transferase</keyword>
<sequence>MGQIELIATSTFGLESLVKRELLKLGYTDLKVENGKVTFKGEEKDIAKTNIWLRTADRVFLKMGEFKALTFDELFEKTKALPWEEWIDEDGEFTVNGKSVDSKLFSISDCQAIVKKAVVEKLKTKYKTEWFKETGAKFTILVSILKDVATLSIDTSGEALHMRGYRKMHVNAPVKETIAAAMIQLSYWSPERILIDPFCGSGTIPIEAAMIGKNIAPGIQRSFAAEDWQKIKEEYWKEEKIFARKSIIQERELKIFGYDIDKEAVKIARENTYEMGVDDCITYETKDALQLSSKKKYGVIISNPPYGERMGEKEKVEDLYRKMGEVFSFLDTWSLYFLTSNEEFEKIYGRRADRRRKLFNGKIKVNYYQFYGPRPKKRN</sequence>
<dbReference type="PANTHER" id="PTHR47313:SF1">
    <property type="entry name" value="RIBOSOMAL RNA LARGE SUBUNIT METHYLTRANSFERASE K_L"/>
    <property type="match status" value="1"/>
</dbReference>
<dbReference type="Pfam" id="PF22020">
    <property type="entry name" value="RlmL_1st"/>
    <property type="match status" value="1"/>
</dbReference>
<keyword evidence="3" id="KW-0694">RNA-binding</keyword>
<reference evidence="6" key="1">
    <citation type="submission" date="2019-01" db="EMBL/GenBank/DDBJ databases">
        <title>Draft genomes of a novel of Sporanaerobacter strains.</title>
        <authorList>
            <person name="Ma S."/>
        </authorList>
    </citation>
    <scope>NUCLEOTIDE SEQUENCE [LARGE SCALE GENOMIC DNA]</scope>
    <source>
        <strain evidence="6">NJN-17</strain>
    </source>
</reference>
<keyword evidence="1 5" id="KW-0489">Methyltransferase</keyword>
<dbReference type="KEGG" id="spoa:EQM13_15030"/>
<dbReference type="Proteomes" id="UP000287969">
    <property type="component" value="Chromosome"/>
</dbReference>
<dbReference type="SUPFAM" id="SSF53335">
    <property type="entry name" value="S-adenosyl-L-methionine-dependent methyltransferases"/>
    <property type="match status" value="1"/>
</dbReference>
<keyword evidence="6" id="KW-1185">Reference proteome</keyword>
<dbReference type="InterPro" id="IPR053943">
    <property type="entry name" value="RlmKL-like_Mtase_CS"/>
</dbReference>
<dbReference type="PANTHER" id="PTHR47313">
    <property type="entry name" value="RIBOSOMAL RNA LARGE SUBUNIT METHYLTRANSFERASE K/L"/>
    <property type="match status" value="1"/>
</dbReference>
<evidence type="ECO:0000256" key="2">
    <source>
        <dbReference type="ARBA" id="ARBA00022679"/>
    </source>
</evidence>
<dbReference type="SMART" id="SM00981">
    <property type="entry name" value="THUMP"/>
    <property type="match status" value="1"/>
</dbReference>
<dbReference type="Pfam" id="PF01170">
    <property type="entry name" value="UPF0020"/>
    <property type="match status" value="1"/>
</dbReference>
<dbReference type="OrthoDB" id="9809404at2"/>
<evidence type="ECO:0000259" key="4">
    <source>
        <dbReference type="PROSITE" id="PS51165"/>
    </source>
</evidence>
<dbReference type="InterPro" id="IPR029063">
    <property type="entry name" value="SAM-dependent_MTases_sf"/>
</dbReference>
<dbReference type="RefSeq" id="WP_128753100.1">
    <property type="nucleotide sequence ID" value="NZ_CP035282.1"/>
</dbReference>
<evidence type="ECO:0000313" key="6">
    <source>
        <dbReference type="Proteomes" id="UP000287969"/>
    </source>
</evidence>
<proteinExistence type="predicted"/>
<dbReference type="GO" id="GO:0003723">
    <property type="term" value="F:RNA binding"/>
    <property type="evidence" value="ECO:0007669"/>
    <property type="project" value="UniProtKB-UniRule"/>
</dbReference>
<dbReference type="Pfam" id="PF02926">
    <property type="entry name" value="THUMP"/>
    <property type="match status" value="1"/>
</dbReference>
<organism evidence="5 6">
    <name type="scientific">Acidilutibacter cellobiosedens</name>
    <dbReference type="NCBI Taxonomy" id="2507161"/>
    <lineage>
        <taxon>Bacteria</taxon>
        <taxon>Bacillati</taxon>
        <taxon>Bacillota</taxon>
        <taxon>Tissierellia</taxon>
        <taxon>Tissierellales</taxon>
        <taxon>Acidilutibacteraceae</taxon>
        <taxon>Acidilutibacter</taxon>
    </lineage>
</organism>
<dbReference type="CDD" id="cd11715">
    <property type="entry name" value="THUMP_AdoMetMT"/>
    <property type="match status" value="1"/>
</dbReference>
<dbReference type="PROSITE" id="PS01261">
    <property type="entry name" value="UPF0020"/>
    <property type="match status" value="1"/>
</dbReference>
<name>A0A410QFT1_9FIRM</name>